<evidence type="ECO:0000256" key="5">
    <source>
        <dbReference type="ARBA" id="ARBA00023136"/>
    </source>
</evidence>
<dbReference type="STRING" id="1797994.A2227_07760"/>
<dbReference type="AlphaFoldDB" id="A0A1F5SEY8"/>
<dbReference type="GO" id="GO:0015031">
    <property type="term" value="P:protein transport"/>
    <property type="evidence" value="ECO:0007669"/>
    <property type="project" value="UniProtKB-KW"/>
</dbReference>
<feature type="transmembrane region" description="Helical" evidence="7">
    <location>
        <begin position="117"/>
        <end position="138"/>
    </location>
</feature>
<dbReference type="Proteomes" id="UP000178367">
    <property type="component" value="Unassembled WGS sequence"/>
</dbReference>
<evidence type="ECO:0000313" key="10">
    <source>
        <dbReference type="Proteomes" id="UP000178367"/>
    </source>
</evidence>
<evidence type="ECO:0000313" key="9">
    <source>
        <dbReference type="EMBL" id="OGF25267.1"/>
    </source>
</evidence>
<evidence type="ECO:0000256" key="7">
    <source>
        <dbReference type="SAM" id="Phobius"/>
    </source>
</evidence>
<feature type="transmembrane region" description="Helical" evidence="7">
    <location>
        <begin position="29"/>
        <end position="46"/>
    </location>
</feature>
<accession>A0A1F5SEY8</accession>
<keyword evidence="3 7" id="KW-0812">Transmembrane</keyword>
<comment type="similarity">
    <text evidence="6">Belongs to the exbB/tolQ family.</text>
</comment>
<sequence length="172" mass="19016">MFALIVLGSAILLLTGLFAKINEADFTKISFLIYAVFFVFTIRNGLDARRLSGQKGPMEKKEIDCFFRANDTGYFAAKSLFVLGMIGTVFGLIYMLSSVSSLDPSNAIAAKNAMTNITMGMATAFYTTGAGLILSLILEIQLFDTRQHLDKLYDEISCKDECEAKDEKTDDR</sequence>
<dbReference type="GO" id="GO:0005886">
    <property type="term" value="C:plasma membrane"/>
    <property type="evidence" value="ECO:0007669"/>
    <property type="project" value="UniProtKB-SubCell"/>
</dbReference>
<protein>
    <recommendedName>
        <fullName evidence="8">MotA/TolQ/ExbB proton channel domain-containing protein</fullName>
    </recommendedName>
</protein>
<comment type="subcellular location">
    <subcellularLocation>
        <location evidence="1">Cell membrane</location>
        <topology evidence="1">Multi-pass membrane protein</topology>
    </subcellularLocation>
    <subcellularLocation>
        <location evidence="6">Membrane</location>
        <topology evidence="6">Multi-pass membrane protein</topology>
    </subcellularLocation>
</comment>
<evidence type="ECO:0000259" key="8">
    <source>
        <dbReference type="Pfam" id="PF01618"/>
    </source>
</evidence>
<feature type="transmembrane region" description="Helical" evidence="7">
    <location>
        <begin position="75"/>
        <end position="97"/>
    </location>
</feature>
<keyword evidence="2" id="KW-1003">Cell membrane</keyword>
<reference evidence="9 10" key="1">
    <citation type="journal article" date="2016" name="Nat. Commun.">
        <title>Thousands of microbial genomes shed light on interconnected biogeochemical processes in an aquifer system.</title>
        <authorList>
            <person name="Anantharaman K."/>
            <person name="Brown C.T."/>
            <person name="Hug L.A."/>
            <person name="Sharon I."/>
            <person name="Castelle C.J."/>
            <person name="Probst A.J."/>
            <person name="Thomas B.C."/>
            <person name="Singh A."/>
            <person name="Wilkins M.J."/>
            <person name="Karaoz U."/>
            <person name="Brodie E.L."/>
            <person name="Williams K.H."/>
            <person name="Hubbard S.S."/>
            <person name="Banfield J.F."/>
        </authorList>
    </citation>
    <scope>NUCLEOTIDE SEQUENCE [LARGE SCALE GENOMIC DNA]</scope>
</reference>
<feature type="domain" description="MotA/TolQ/ExbB proton channel" evidence="8">
    <location>
        <begin position="82"/>
        <end position="137"/>
    </location>
</feature>
<evidence type="ECO:0000256" key="4">
    <source>
        <dbReference type="ARBA" id="ARBA00022989"/>
    </source>
</evidence>
<keyword evidence="4 7" id="KW-1133">Transmembrane helix</keyword>
<evidence type="ECO:0000256" key="2">
    <source>
        <dbReference type="ARBA" id="ARBA00022475"/>
    </source>
</evidence>
<dbReference type="Pfam" id="PF01618">
    <property type="entry name" value="MotA_ExbB"/>
    <property type="match status" value="1"/>
</dbReference>
<evidence type="ECO:0000256" key="1">
    <source>
        <dbReference type="ARBA" id="ARBA00004651"/>
    </source>
</evidence>
<gene>
    <name evidence="9" type="ORF">A2227_07760</name>
</gene>
<dbReference type="EMBL" id="MFGB01000022">
    <property type="protein sequence ID" value="OGF25267.1"/>
    <property type="molecule type" value="Genomic_DNA"/>
</dbReference>
<evidence type="ECO:0000256" key="6">
    <source>
        <dbReference type="RuleBase" id="RU004057"/>
    </source>
</evidence>
<name>A0A1F5SEY8_9BACT</name>
<dbReference type="InterPro" id="IPR002898">
    <property type="entry name" value="MotA_ExbB_proton_chnl"/>
</dbReference>
<keyword evidence="6" id="KW-0653">Protein transport</keyword>
<keyword evidence="5 7" id="KW-0472">Membrane</keyword>
<evidence type="ECO:0000256" key="3">
    <source>
        <dbReference type="ARBA" id="ARBA00022692"/>
    </source>
</evidence>
<proteinExistence type="inferred from homology"/>
<keyword evidence="6" id="KW-0813">Transport</keyword>
<comment type="caution">
    <text evidence="9">The sequence shown here is derived from an EMBL/GenBank/DDBJ whole genome shotgun (WGS) entry which is preliminary data.</text>
</comment>
<organism evidence="9 10">
    <name type="scientific">Candidatus Falkowbacteria bacterium RIFOXYA2_FULL_47_19</name>
    <dbReference type="NCBI Taxonomy" id="1797994"/>
    <lineage>
        <taxon>Bacteria</taxon>
        <taxon>Candidatus Falkowiibacteriota</taxon>
    </lineage>
</organism>